<name>A0ABS9ZA84_9HYPH</name>
<reference evidence="2" key="1">
    <citation type="journal article" date="2022" name="ISME J.">
        <title>Identification of active gaseous-alkane degraders at natural gas seeps.</title>
        <authorList>
            <person name="Farhan Ul Haque M."/>
            <person name="Hernandez M."/>
            <person name="Crombie A.T."/>
            <person name="Murrell J.C."/>
        </authorList>
    </citation>
    <scope>NUCLEOTIDE SEQUENCE</scope>
    <source>
        <strain evidence="2">PC2</strain>
    </source>
</reference>
<dbReference type="InterPro" id="IPR001932">
    <property type="entry name" value="PPM-type_phosphatase-like_dom"/>
</dbReference>
<dbReference type="CDD" id="cd00143">
    <property type="entry name" value="PP2Cc"/>
    <property type="match status" value="1"/>
</dbReference>
<dbReference type="Proteomes" id="UP001139104">
    <property type="component" value="Unassembled WGS sequence"/>
</dbReference>
<dbReference type="InterPro" id="IPR036457">
    <property type="entry name" value="PPM-type-like_dom_sf"/>
</dbReference>
<dbReference type="SUPFAM" id="SSF81606">
    <property type="entry name" value="PP2C-like"/>
    <property type="match status" value="1"/>
</dbReference>
<dbReference type="SMART" id="SM00332">
    <property type="entry name" value="PP2Cc"/>
    <property type="match status" value="1"/>
</dbReference>
<dbReference type="RefSeq" id="WP_243067490.1">
    <property type="nucleotide sequence ID" value="NZ_JAIVFK010000009.1"/>
</dbReference>
<protein>
    <submittedName>
        <fullName evidence="2">Protein phosphatase 2C domain-containing protein</fullName>
    </submittedName>
</protein>
<dbReference type="PANTHER" id="PTHR47992">
    <property type="entry name" value="PROTEIN PHOSPHATASE"/>
    <property type="match status" value="1"/>
</dbReference>
<comment type="caution">
    <text evidence="2">The sequence shown here is derived from an EMBL/GenBank/DDBJ whole genome shotgun (WGS) entry which is preliminary data.</text>
</comment>
<accession>A0ABS9ZA84</accession>
<evidence type="ECO:0000259" key="1">
    <source>
        <dbReference type="PROSITE" id="PS51746"/>
    </source>
</evidence>
<dbReference type="Pfam" id="PF13672">
    <property type="entry name" value="PP2C_2"/>
    <property type="match status" value="1"/>
</dbReference>
<dbReference type="Gene3D" id="3.60.40.10">
    <property type="entry name" value="PPM-type phosphatase domain"/>
    <property type="match status" value="1"/>
</dbReference>
<evidence type="ECO:0000313" key="2">
    <source>
        <dbReference type="EMBL" id="MCI4683542.1"/>
    </source>
</evidence>
<proteinExistence type="predicted"/>
<feature type="domain" description="PPM-type phosphatase" evidence="1">
    <location>
        <begin position="10"/>
        <end position="243"/>
    </location>
</feature>
<dbReference type="PROSITE" id="PS51746">
    <property type="entry name" value="PPM_2"/>
    <property type="match status" value="1"/>
</dbReference>
<sequence length="262" mass="28021">MPDRSEWDTPFSSAAATHVGLVRERNEDSMIALPEVGLWAVADGMGGHQAGAYASACVTDALAKIEPAPDVEALARAGRERIVEANAQIFAFSRKVAGGVAGATVAALFAADRRVACLWCGDSRIYRVRDGAIEQLTHDHTELQEYIDRGALAREEADHWPNRNVLTRAIGVAETPQLDAAFGDLRPDDTFVVCSDGLTIHVSDAEIQSALRGRAARAGCDHLVELALSRGGKDNVSVIVVQFKPDATRPSPGRRAVRQASS</sequence>
<dbReference type="EMBL" id="JAIVFP010000001">
    <property type="protein sequence ID" value="MCI4683542.1"/>
    <property type="molecule type" value="Genomic_DNA"/>
</dbReference>
<evidence type="ECO:0000313" key="3">
    <source>
        <dbReference type="Proteomes" id="UP001139104"/>
    </source>
</evidence>
<keyword evidence="3" id="KW-1185">Reference proteome</keyword>
<dbReference type="InterPro" id="IPR015655">
    <property type="entry name" value="PP2C"/>
</dbReference>
<gene>
    <name evidence="2" type="ORF">K2U94_12325</name>
</gene>
<dbReference type="SMART" id="SM00331">
    <property type="entry name" value="PP2C_SIG"/>
    <property type="match status" value="1"/>
</dbReference>
<organism evidence="2 3">
    <name type="scientific">Candidatus Rhodoblastus alkanivorans</name>
    <dbReference type="NCBI Taxonomy" id="2954117"/>
    <lineage>
        <taxon>Bacteria</taxon>
        <taxon>Pseudomonadati</taxon>
        <taxon>Pseudomonadota</taxon>
        <taxon>Alphaproteobacteria</taxon>
        <taxon>Hyphomicrobiales</taxon>
        <taxon>Rhodoblastaceae</taxon>
        <taxon>Rhodoblastus</taxon>
    </lineage>
</organism>